<gene>
    <name evidence="1" type="ORF">E2C01_094428</name>
</gene>
<evidence type="ECO:0000313" key="2">
    <source>
        <dbReference type="Proteomes" id="UP000324222"/>
    </source>
</evidence>
<dbReference type="EMBL" id="VSRR010116699">
    <property type="protein sequence ID" value="MPC99034.1"/>
    <property type="molecule type" value="Genomic_DNA"/>
</dbReference>
<proteinExistence type="predicted"/>
<dbReference type="AlphaFoldDB" id="A0A5B7K382"/>
<dbReference type="Proteomes" id="UP000324222">
    <property type="component" value="Unassembled WGS sequence"/>
</dbReference>
<organism evidence="1 2">
    <name type="scientific">Portunus trituberculatus</name>
    <name type="common">Swimming crab</name>
    <name type="synonym">Neptunus trituberculatus</name>
    <dbReference type="NCBI Taxonomy" id="210409"/>
    <lineage>
        <taxon>Eukaryota</taxon>
        <taxon>Metazoa</taxon>
        <taxon>Ecdysozoa</taxon>
        <taxon>Arthropoda</taxon>
        <taxon>Crustacea</taxon>
        <taxon>Multicrustacea</taxon>
        <taxon>Malacostraca</taxon>
        <taxon>Eumalacostraca</taxon>
        <taxon>Eucarida</taxon>
        <taxon>Decapoda</taxon>
        <taxon>Pleocyemata</taxon>
        <taxon>Brachyura</taxon>
        <taxon>Eubrachyura</taxon>
        <taxon>Portunoidea</taxon>
        <taxon>Portunidae</taxon>
        <taxon>Portuninae</taxon>
        <taxon>Portunus</taxon>
    </lineage>
</organism>
<comment type="caution">
    <text evidence="1">The sequence shown here is derived from an EMBL/GenBank/DDBJ whole genome shotgun (WGS) entry which is preliminary data.</text>
</comment>
<evidence type="ECO:0000313" key="1">
    <source>
        <dbReference type="EMBL" id="MPC99034.1"/>
    </source>
</evidence>
<accession>A0A5B7K382</accession>
<protein>
    <submittedName>
        <fullName evidence="1">Uncharacterized protein</fullName>
    </submittedName>
</protein>
<sequence>MHGRGSRANAKLGEEAVECEGASDVRRRKAVLTRMQKQARELFVRQGEVTYTQLECKRKPPHHP</sequence>
<name>A0A5B7K382_PORTR</name>
<keyword evidence="2" id="KW-1185">Reference proteome</keyword>
<reference evidence="1 2" key="1">
    <citation type="submission" date="2019-05" db="EMBL/GenBank/DDBJ databases">
        <title>Another draft genome of Portunus trituberculatus and its Hox gene families provides insights of decapod evolution.</title>
        <authorList>
            <person name="Jeong J.-H."/>
            <person name="Song I."/>
            <person name="Kim S."/>
            <person name="Choi T."/>
            <person name="Kim D."/>
            <person name="Ryu S."/>
            <person name="Kim W."/>
        </authorList>
    </citation>
    <scope>NUCLEOTIDE SEQUENCE [LARGE SCALE GENOMIC DNA]</scope>
    <source>
        <tissue evidence="1">Muscle</tissue>
    </source>
</reference>